<evidence type="ECO:0000256" key="1">
    <source>
        <dbReference type="SAM" id="MobiDB-lite"/>
    </source>
</evidence>
<dbReference type="EMBL" id="CAJNJA010066604">
    <property type="protein sequence ID" value="CAE7889740.1"/>
    <property type="molecule type" value="Genomic_DNA"/>
</dbReference>
<keyword evidence="3" id="KW-1185">Reference proteome</keyword>
<organism evidence="2 3">
    <name type="scientific">Symbiodinium necroappetens</name>
    <dbReference type="NCBI Taxonomy" id="1628268"/>
    <lineage>
        <taxon>Eukaryota</taxon>
        <taxon>Sar</taxon>
        <taxon>Alveolata</taxon>
        <taxon>Dinophyceae</taxon>
        <taxon>Suessiales</taxon>
        <taxon>Symbiodiniaceae</taxon>
        <taxon>Symbiodinium</taxon>
    </lineage>
</organism>
<dbReference type="AlphaFoldDB" id="A0A813B3Y2"/>
<accession>A0A813B3Y2</accession>
<evidence type="ECO:0000313" key="3">
    <source>
        <dbReference type="Proteomes" id="UP000601435"/>
    </source>
</evidence>
<sequence>VDCAALDFGIMPPASRLDDPSALADFLSSISAPDTLAAAVKSAGFHTLGSLASALTDPSDPDEVMQFIRVILKIPDGDATATFRPDVSCLRRTILEACSIAPPRAASANAPSQLPPAAPSASSSNKITAAEFLSLRKDYLKKYPGELLTPANTPSVEFLSLIRQHHESGQSVWIPWRQRTSEADFLHWEESRRPRSDRQMLRSLLDLPDEAAGPTFGFSLNGPSESVLRRCLDLFAIALALLDLVHLATIKRFNDKFFTMATTPPSDTTLRAPVLQEVVHADRAVWMTVSALVRDQAWSLTDSLNEVGFCRHDMAPLLQPRPKPARSPQLPSGPTSAGKPNPRKRTNPDGPGRAAPCASLRCRCGRAQGRT</sequence>
<reference evidence="2" key="1">
    <citation type="submission" date="2021-02" db="EMBL/GenBank/DDBJ databases">
        <authorList>
            <person name="Dougan E. K."/>
            <person name="Rhodes N."/>
            <person name="Thang M."/>
            <person name="Chan C."/>
        </authorList>
    </citation>
    <scope>NUCLEOTIDE SEQUENCE</scope>
</reference>
<dbReference type="OrthoDB" id="434843at2759"/>
<name>A0A813B3Y2_9DINO</name>
<dbReference type="Proteomes" id="UP000601435">
    <property type="component" value="Unassembled WGS sequence"/>
</dbReference>
<comment type="caution">
    <text evidence="2">The sequence shown here is derived from an EMBL/GenBank/DDBJ whole genome shotgun (WGS) entry which is preliminary data.</text>
</comment>
<proteinExistence type="predicted"/>
<protein>
    <submittedName>
        <fullName evidence="2">Slc47a1 protein</fullName>
    </submittedName>
</protein>
<feature type="region of interest" description="Disordered" evidence="1">
    <location>
        <begin position="316"/>
        <end position="359"/>
    </location>
</feature>
<evidence type="ECO:0000313" key="2">
    <source>
        <dbReference type="EMBL" id="CAE7889740.1"/>
    </source>
</evidence>
<gene>
    <name evidence="2" type="primary">slc47a1</name>
    <name evidence="2" type="ORF">SNEC2469_LOCUS29522</name>
</gene>
<feature type="non-terminal residue" evidence="2">
    <location>
        <position position="1"/>
    </location>
</feature>